<name>A0A090SVS7_9VIBR</name>
<proteinExistence type="inferred from homology"/>
<dbReference type="Pfam" id="PF00126">
    <property type="entry name" value="HTH_1"/>
    <property type="match status" value="1"/>
</dbReference>
<keyword evidence="2" id="KW-0805">Transcription regulation</keyword>
<dbReference type="Gene3D" id="1.10.10.10">
    <property type="entry name" value="Winged helix-like DNA-binding domain superfamily/Winged helix DNA-binding domain"/>
    <property type="match status" value="1"/>
</dbReference>
<dbReference type="GO" id="GO:0003700">
    <property type="term" value="F:DNA-binding transcription factor activity"/>
    <property type="evidence" value="ECO:0007669"/>
    <property type="project" value="InterPro"/>
</dbReference>
<dbReference type="GO" id="GO:0000976">
    <property type="term" value="F:transcription cis-regulatory region binding"/>
    <property type="evidence" value="ECO:0007669"/>
    <property type="project" value="TreeGrafter"/>
</dbReference>
<dbReference type="InterPro" id="IPR000847">
    <property type="entry name" value="LysR_HTH_N"/>
</dbReference>
<dbReference type="InterPro" id="IPR005119">
    <property type="entry name" value="LysR_subst-bd"/>
</dbReference>
<dbReference type="PANTHER" id="PTHR30126:SF94">
    <property type="entry name" value="LYSR FAMILY TRANSCRIPTIONAL REGULATOR"/>
    <property type="match status" value="1"/>
</dbReference>
<dbReference type="PROSITE" id="PS50931">
    <property type="entry name" value="HTH_LYSR"/>
    <property type="match status" value="1"/>
</dbReference>
<dbReference type="PANTHER" id="PTHR30126">
    <property type="entry name" value="HTH-TYPE TRANSCRIPTIONAL REGULATOR"/>
    <property type="match status" value="1"/>
</dbReference>
<dbReference type="Pfam" id="PF03466">
    <property type="entry name" value="LysR_substrate"/>
    <property type="match status" value="1"/>
</dbReference>
<evidence type="ECO:0000313" key="7">
    <source>
        <dbReference type="Proteomes" id="UP000029224"/>
    </source>
</evidence>
<evidence type="ECO:0000256" key="1">
    <source>
        <dbReference type="ARBA" id="ARBA00009437"/>
    </source>
</evidence>
<dbReference type="SUPFAM" id="SSF53850">
    <property type="entry name" value="Periplasmic binding protein-like II"/>
    <property type="match status" value="1"/>
</dbReference>
<dbReference type="PRINTS" id="PR00039">
    <property type="entry name" value="HTHLYSR"/>
</dbReference>
<dbReference type="EMBL" id="BBMT01000001">
    <property type="protein sequence ID" value="GAL31806.1"/>
    <property type="molecule type" value="Genomic_DNA"/>
</dbReference>
<dbReference type="SUPFAM" id="SSF46785">
    <property type="entry name" value="Winged helix' DNA-binding domain"/>
    <property type="match status" value="1"/>
</dbReference>
<keyword evidence="4" id="KW-0804">Transcription</keyword>
<organism evidence="6 7">
    <name type="scientific">Vibrio maritimus</name>
    <dbReference type="NCBI Taxonomy" id="990268"/>
    <lineage>
        <taxon>Bacteria</taxon>
        <taxon>Pseudomonadati</taxon>
        <taxon>Pseudomonadota</taxon>
        <taxon>Gammaproteobacteria</taxon>
        <taxon>Vibrionales</taxon>
        <taxon>Vibrionaceae</taxon>
        <taxon>Vibrio</taxon>
    </lineage>
</organism>
<dbReference type="AlphaFoldDB" id="A0A090SVS7"/>
<dbReference type="Proteomes" id="UP000029224">
    <property type="component" value="Unassembled WGS sequence"/>
</dbReference>
<dbReference type="InterPro" id="IPR036388">
    <property type="entry name" value="WH-like_DNA-bd_sf"/>
</dbReference>
<protein>
    <submittedName>
        <fullName evidence="6">Transcriptional regulators LysR family</fullName>
    </submittedName>
</protein>
<keyword evidence="3" id="KW-0238">DNA-binding</keyword>
<comment type="similarity">
    <text evidence="1">Belongs to the LysR transcriptional regulatory family.</text>
</comment>
<evidence type="ECO:0000313" key="6">
    <source>
        <dbReference type="EMBL" id="GAL31806.1"/>
    </source>
</evidence>
<dbReference type="CDD" id="cd05466">
    <property type="entry name" value="PBP2_LTTR_substrate"/>
    <property type="match status" value="1"/>
</dbReference>
<evidence type="ECO:0000256" key="2">
    <source>
        <dbReference type="ARBA" id="ARBA00023015"/>
    </source>
</evidence>
<dbReference type="OrthoDB" id="6085176at2"/>
<gene>
    <name evidence="6" type="ORF">JCM19240_5237</name>
</gene>
<evidence type="ECO:0000259" key="5">
    <source>
        <dbReference type="PROSITE" id="PS50931"/>
    </source>
</evidence>
<evidence type="ECO:0000256" key="4">
    <source>
        <dbReference type="ARBA" id="ARBA00023163"/>
    </source>
</evidence>
<comment type="caution">
    <text evidence="6">The sequence shown here is derived from an EMBL/GenBank/DDBJ whole genome shotgun (WGS) entry which is preliminary data.</text>
</comment>
<dbReference type="FunFam" id="1.10.10.10:FF:000001">
    <property type="entry name" value="LysR family transcriptional regulator"/>
    <property type="match status" value="1"/>
</dbReference>
<accession>A0A090SVS7</accession>
<sequence>MKHTQLRSFHTVAKLGSFSEAAKVLNVSQPTITAQVKELEQRYNVALFYRQRSNNRLTDVGRQLFEQTTLMFSIQERAKKLLEANGALKVGQFKMGAVSPAAALPLVERFKRHYPQVEITMSTGGSAQIRNAVLSGELEAAMLAYRDPNPKLVSQKIAEQPVVLVVPKSHPLSSRTEIDLEELENAKVIHREHGSTTRKILEDELLKRGINIQNDLEIDSREGVREASIYGLGISYVGLHEFQPHPEITMLSIRNLETKSKSYLIYLKELEALPIIKILKRFLSEG</sequence>
<keyword evidence="7" id="KW-1185">Reference proteome</keyword>
<evidence type="ECO:0000256" key="3">
    <source>
        <dbReference type="ARBA" id="ARBA00023125"/>
    </source>
</evidence>
<reference evidence="6 7" key="2">
    <citation type="submission" date="2014-09" db="EMBL/GenBank/DDBJ databases">
        <authorList>
            <consortium name="NBRP consortium"/>
            <person name="Sawabe T."/>
            <person name="Meirelles P."/>
            <person name="Nakanishi M."/>
            <person name="Sayaka M."/>
            <person name="Hattori M."/>
            <person name="Ohkuma M."/>
        </authorList>
    </citation>
    <scope>NUCLEOTIDE SEQUENCE [LARGE SCALE GENOMIC DNA]</scope>
    <source>
        <strain evidence="6 7">JCM 19240</strain>
    </source>
</reference>
<dbReference type="Gene3D" id="3.40.190.290">
    <property type="match status" value="1"/>
</dbReference>
<feature type="domain" description="HTH lysR-type" evidence="5">
    <location>
        <begin position="1"/>
        <end position="58"/>
    </location>
</feature>
<dbReference type="InterPro" id="IPR036390">
    <property type="entry name" value="WH_DNA-bd_sf"/>
</dbReference>
<reference evidence="6 7" key="1">
    <citation type="submission" date="2014-09" db="EMBL/GenBank/DDBJ databases">
        <title>Vibrio maritimus JCM 19240. (C210) whole genome shotgun sequence.</title>
        <authorList>
            <person name="Sawabe T."/>
            <person name="Meirelles P."/>
            <person name="Nakanishi M."/>
            <person name="Sayaka M."/>
            <person name="Hattori M."/>
            <person name="Ohkuma M."/>
        </authorList>
    </citation>
    <scope>NUCLEOTIDE SEQUENCE [LARGE SCALE GENOMIC DNA]</scope>
    <source>
        <strain evidence="6 7">JCM 19240</strain>
    </source>
</reference>